<sequence>MDHHSSDLPHADEEMGMAGNELNKVELPDTTTSLVKSSDSAEKFSDPKGGEPSDKDDVIWVDFEPNDPRNPINFPRREKWLLTIVACLATVLASTAASAYNLGFESMIRDLNCTQFQATIGLSVYPLGFAVVPMFTASLSEEVGRRPLYLWTALGYELAFVMIALAPNIQTVIVGRFLQGAFASTGATMVGGTIADVWPVAERGLPMSIFALAATFSLGLGPIIGGWIEMNPSLGWKWINWVQMTWSGAFIPAAYFVLKETRSTIVLEKIVKQMRKKTRDQRYRARVEKPELLKLMWISCTRPTRLVLTEPVVTSFSLWIGFLWGVLFCLLESISGVFKTLHNFNVGQTGTVFVTMCIGPLLGFATNLYQEKLYKKYYPTRNAEARLIASCYAAFLLPIGMFIYAWCSFPKVHWISLCIAITIYMWGTFVVYLCIFSYLADCYGPYASSALAGQSLARNILATVFPLFTQQMYQKLTYKWANTLFGFLALIMVPIPFVLFYYGPKIRMMSKFSRMAVESQK</sequence>
<accession>A0A8H7EXW5</accession>
<dbReference type="FunFam" id="1.20.1250.20:FF:000082">
    <property type="entry name" value="MFS multidrug transporter, putative"/>
    <property type="match status" value="1"/>
</dbReference>
<feature type="transmembrane region" description="Helical" evidence="6">
    <location>
        <begin position="412"/>
        <end position="439"/>
    </location>
</feature>
<keyword evidence="3 6" id="KW-1133">Transmembrane helix</keyword>
<feature type="transmembrane region" description="Helical" evidence="6">
    <location>
        <begin position="480"/>
        <end position="502"/>
    </location>
</feature>
<feature type="transmembrane region" description="Helical" evidence="6">
    <location>
        <begin position="181"/>
        <end position="201"/>
    </location>
</feature>
<comment type="caution">
    <text evidence="8">The sequence shown here is derived from an EMBL/GenBank/DDBJ whole genome shotgun (WGS) entry which is preliminary data.</text>
</comment>
<proteinExistence type="predicted"/>
<feature type="transmembrane region" description="Helical" evidence="6">
    <location>
        <begin position="116"/>
        <end position="136"/>
    </location>
</feature>
<feature type="compositionally biased region" description="Basic and acidic residues" evidence="5">
    <location>
        <begin position="1"/>
        <end position="13"/>
    </location>
</feature>
<dbReference type="InterPro" id="IPR020846">
    <property type="entry name" value="MFS_dom"/>
</dbReference>
<dbReference type="Proteomes" id="UP000629468">
    <property type="component" value="Unassembled WGS sequence"/>
</dbReference>
<dbReference type="AlphaFoldDB" id="A0A8H7EXW5"/>
<evidence type="ECO:0000256" key="3">
    <source>
        <dbReference type="ARBA" id="ARBA00022989"/>
    </source>
</evidence>
<feature type="compositionally biased region" description="Basic and acidic residues" evidence="5">
    <location>
        <begin position="39"/>
        <end position="58"/>
    </location>
</feature>
<dbReference type="GO" id="GO:0022857">
    <property type="term" value="F:transmembrane transporter activity"/>
    <property type="evidence" value="ECO:0007669"/>
    <property type="project" value="InterPro"/>
</dbReference>
<dbReference type="Gene3D" id="1.20.1250.20">
    <property type="entry name" value="MFS general substrate transporter like domains"/>
    <property type="match status" value="1"/>
</dbReference>
<feature type="domain" description="Major facilitator superfamily (MFS) profile" evidence="7">
    <location>
        <begin position="82"/>
        <end position="507"/>
    </location>
</feature>
<dbReference type="InterPro" id="IPR036259">
    <property type="entry name" value="MFS_trans_sf"/>
</dbReference>
<evidence type="ECO:0000256" key="4">
    <source>
        <dbReference type="ARBA" id="ARBA00023136"/>
    </source>
</evidence>
<evidence type="ECO:0000256" key="1">
    <source>
        <dbReference type="ARBA" id="ARBA00004141"/>
    </source>
</evidence>
<evidence type="ECO:0000256" key="5">
    <source>
        <dbReference type="SAM" id="MobiDB-lite"/>
    </source>
</evidence>
<feature type="transmembrane region" description="Helical" evidence="6">
    <location>
        <begin position="80"/>
        <end position="104"/>
    </location>
</feature>
<dbReference type="EMBL" id="JABXXO010000012">
    <property type="protein sequence ID" value="KAF7762055.1"/>
    <property type="molecule type" value="Genomic_DNA"/>
</dbReference>
<feature type="compositionally biased region" description="Polar residues" evidence="5">
    <location>
        <begin position="29"/>
        <end position="38"/>
    </location>
</feature>
<feature type="transmembrane region" description="Helical" evidence="6">
    <location>
        <begin position="208"/>
        <end position="228"/>
    </location>
</feature>
<protein>
    <recommendedName>
        <fullName evidence="7">Major facilitator superfamily (MFS) profile domain-containing protein</fullName>
    </recommendedName>
</protein>
<gene>
    <name evidence="8" type="ORF">Agabi119p4_8648</name>
</gene>
<evidence type="ECO:0000313" key="8">
    <source>
        <dbReference type="EMBL" id="KAF7762055.1"/>
    </source>
</evidence>
<dbReference type="Pfam" id="PF07690">
    <property type="entry name" value="MFS_1"/>
    <property type="match status" value="1"/>
</dbReference>
<dbReference type="GO" id="GO:0005886">
    <property type="term" value="C:plasma membrane"/>
    <property type="evidence" value="ECO:0007669"/>
    <property type="project" value="TreeGrafter"/>
</dbReference>
<feature type="region of interest" description="Disordered" evidence="5">
    <location>
        <begin position="1"/>
        <end position="60"/>
    </location>
</feature>
<evidence type="ECO:0000256" key="6">
    <source>
        <dbReference type="SAM" id="Phobius"/>
    </source>
</evidence>
<organism evidence="8 9">
    <name type="scientific">Agaricus bisporus var. burnettii</name>
    <dbReference type="NCBI Taxonomy" id="192524"/>
    <lineage>
        <taxon>Eukaryota</taxon>
        <taxon>Fungi</taxon>
        <taxon>Dikarya</taxon>
        <taxon>Basidiomycota</taxon>
        <taxon>Agaricomycotina</taxon>
        <taxon>Agaricomycetes</taxon>
        <taxon>Agaricomycetidae</taxon>
        <taxon>Agaricales</taxon>
        <taxon>Agaricineae</taxon>
        <taxon>Agaricaceae</taxon>
        <taxon>Agaricus</taxon>
    </lineage>
</organism>
<feature type="transmembrane region" description="Helical" evidence="6">
    <location>
        <begin position="387"/>
        <end position="406"/>
    </location>
</feature>
<comment type="subcellular location">
    <subcellularLocation>
        <location evidence="1">Membrane</location>
        <topology evidence="1">Multi-pass membrane protein</topology>
    </subcellularLocation>
</comment>
<dbReference type="PANTHER" id="PTHR23502">
    <property type="entry name" value="MAJOR FACILITATOR SUPERFAMILY"/>
    <property type="match status" value="1"/>
</dbReference>
<keyword evidence="4 6" id="KW-0472">Membrane</keyword>
<dbReference type="CDD" id="cd17323">
    <property type="entry name" value="MFS_Tpo1_MDR_like"/>
    <property type="match status" value="1"/>
</dbReference>
<dbReference type="PROSITE" id="PS50850">
    <property type="entry name" value="MFS"/>
    <property type="match status" value="1"/>
</dbReference>
<evidence type="ECO:0000259" key="7">
    <source>
        <dbReference type="PROSITE" id="PS50850"/>
    </source>
</evidence>
<dbReference type="InterPro" id="IPR011701">
    <property type="entry name" value="MFS"/>
</dbReference>
<evidence type="ECO:0000313" key="9">
    <source>
        <dbReference type="Proteomes" id="UP000629468"/>
    </source>
</evidence>
<feature type="transmembrane region" description="Helical" evidence="6">
    <location>
        <begin position="346"/>
        <end position="366"/>
    </location>
</feature>
<keyword evidence="2 6" id="KW-0812">Transmembrane</keyword>
<feature type="transmembrane region" description="Helical" evidence="6">
    <location>
        <begin position="446"/>
        <end position="468"/>
    </location>
</feature>
<feature type="transmembrane region" description="Helical" evidence="6">
    <location>
        <begin position="148"/>
        <end position="169"/>
    </location>
</feature>
<dbReference type="PANTHER" id="PTHR23502:SF134">
    <property type="entry name" value="MAJOR FACILITATOR SUPERFAMILY (MFS) PROFILE DOMAIN-CONTAINING PROTEIN-RELATED"/>
    <property type="match status" value="1"/>
</dbReference>
<feature type="transmembrane region" description="Helical" evidence="6">
    <location>
        <begin position="312"/>
        <end position="334"/>
    </location>
</feature>
<name>A0A8H7EXW5_AGABI</name>
<dbReference type="SUPFAM" id="SSF103473">
    <property type="entry name" value="MFS general substrate transporter"/>
    <property type="match status" value="1"/>
</dbReference>
<evidence type="ECO:0000256" key="2">
    <source>
        <dbReference type="ARBA" id="ARBA00022692"/>
    </source>
</evidence>
<reference evidence="8 9" key="1">
    <citation type="journal article" name="Sci. Rep.">
        <title>Telomere-to-telomere assembled and centromere annotated genomes of the two main subspecies of the button mushroom Agaricus bisporus reveal especially polymorphic chromosome ends.</title>
        <authorList>
            <person name="Sonnenberg A.S.M."/>
            <person name="Sedaghat-Telgerd N."/>
            <person name="Lavrijssen B."/>
            <person name="Ohm R.A."/>
            <person name="Hendrickx P.M."/>
            <person name="Scholtmeijer K."/>
            <person name="Baars J.J.P."/>
            <person name="van Peer A."/>
        </authorList>
    </citation>
    <scope>NUCLEOTIDE SEQUENCE [LARGE SCALE GENOMIC DNA]</scope>
    <source>
        <strain evidence="8 9">H119_p4</strain>
    </source>
</reference>